<dbReference type="SUPFAM" id="SSF51206">
    <property type="entry name" value="cAMP-binding domain-like"/>
    <property type="match status" value="1"/>
</dbReference>
<evidence type="ECO:0000313" key="3">
    <source>
        <dbReference type="Proteomes" id="UP000467305"/>
    </source>
</evidence>
<organism evidence="2 3">
    <name type="scientific">Tenacibaculum aiptasiae</name>
    <dbReference type="NCBI Taxonomy" id="426481"/>
    <lineage>
        <taxon>Bacteria</taxon>
        <taxon>Pseudomonadati</taxon>
        <taxon>Bacteroidota</taxon>
        <taxon>Flavobacteriia</taxon>
        <taxon>Flavobacteriales</taxon>
        <taxon>Flavobacteriaceae</taxon>
        <taxon>Tenacibaculum</taxon>
    </lineage>
</organism>
<dbReference type="InterPro" id="IPR018490">
    <property type="entry name" value="cNMP-bd_dom_sf"/>
</dbReference>
<dbReference type="OrthoDB" id="663011at2"/>
<evidence type="ECO:0000313" key="2">
    <source>
        <dbReference type="EMBL" id="KAB1154683.1"/>
    </source>
</evidence>
<proteinExistence type="predicted"/>
<dbReference type="Pfam" id="PF00027">
    <property type="entry name" value="cNMP_binding"/>
    <property type="match status" value="1"/>
</dbReference>
<gene>
    <name evidence="2" type="ORF">F7018_14260</name>
</gene>
<dbReference type="Proteomes" id="UP000467305">
    <property type="component" value="Unassembled WGS sequence"/>
</dbReference>
<dbReference type="RefSeq" id="WP_150900765.1">
    <property type="nucleotide sequence ID" value="NZ_WAAU01000028.1"/>
</dbReference>
<comment type="caution">
    <text evidence="2">The sequence shown here is derived from an EMBL/GenBank/DDBJ whole genome shotgun (WGS) entry which is preliminary data.</text>
</comment>
<name>A0A7J5AB39_9FLAO</name>
<dbReference type="Gene3D" id="2.60.120.10">
    <property type="entry name" value="Jelly Rolls"/>
    <property type="match status" value="1"/>
</dbReference>
<feature type="domain" description="Cyclic nucleotide-binding" evidence="1">
    <location>
        <begin position="27"/>
        <end position="114"/>
    </location>
</feature>
<sequence length="189" mass="21815">MRNDIEQFLYQFTGIPSNIISIFENLVTYSELEPLDFLVKTNEYPTDFFIIKTGIVRSYLETETGKEATRTFFTSGQTTGGASAMMREIPSELNYQALTKVTGYRGSFQKFKELTLKHHELSIFYVKILEDAYLKAENIILDISMYTAKERYLKLRKRISGIDNLIAQKHIASFLNISPVQLSRIKKTL</sequence>
<keyword evidence="3" id="KW-1185">Reference proteome</keyword>
<dbReference type="InterPro" id="IPR000595">
    <property type="entry name" value="cNMP-bd_dom"/>
</dbReference>
<dbReference type="EMBL" id="WAAU01000028">
    <property type="protein sequence ID" value="KAB1154683.1"/>
    <property type="molecule type" value="Genomic_DNA"/>
</dbReference>
<dbReference type="CDD" id="cd00038">
    <property type="entry name" value="CAP_ED"/>
    <property type="match status" value="1"/>
</dbReference>
<accession>A0A7J5AB39</accession>
<evidence type="ECO:0000259" key="1">
    <source>
        <dbReference type="PROSITE" id="PS50042"/>
    </source>
</evidence>
<dbReference type="PROSITE" id="PS50042">
    <property type="entry name" value="CNMP_BINDING_3"/>
    <property type="match status" value="1"/>
</dbReference>
<dbReference type="AlphaFoldDB" id="A0A7J5AB39"/>
<dbReference type="InterPro" id="IPR014710">
    <property type="entry name" value="RmlC-like_jellyroll"/>
</dbReference>
<protein>
    <submittedName>
        <fullName evidence="2">Crp/Fnr family transcriptional regulator</fullName>
    </submittedName>
</protein>
<reference evidence="2 3" key="1">
    <citation type="submission" date="2019-09" db="EMBL/GenBank/DDBJ databases">
        <authorList>
            <person name="Cao W.R."/>
        </authorList>
    </citation>
    <scope>NUCLEOTIDE SEQUENCE [LARGE SCALE GENOMIC DNA]</scope>
    <source>
        <strain evidence="3">a4</strain>
    </source>
</reference>